<dbReference type="Gene3D" id="1.20.1250.20">
    <property type="entry name" value="MFS general substrate transporter like domains"/>
    <property type="match status" value="1"/>
</dbReference>
<dbReference type="InterPro" id="IPR036259">
    <property type="entry name" value="MFS_trans_sf"/>
</dbReference>
<protein>
    <submittedName>
        <fullName evidence="1">Inorganic phosphate transporter 1-11-like</fullName>
    </submittedName>
</protein>
<name>A0A392PUJ9_9FABA</name>
<evidence type="ECO:0000313" key="2">
    <source>
        <dbReference type="Proteomes" id="UP000265520"/>
    </source>
</evidence>
<dbReference type="AlphaFoldDB" id="A0A392PUJ9"/>
<dbReference type="EMBL" id="LXQA010097879">
    <property type="protein sequence ID" value="MCI15771.1"/>
    <property type="molecule type" value="Genomic_DNA"/>
</dbReference>
<organism evidence="1 2">
    <name type="scientific">Trifolium medium</name>
    <dbReference type="NCBI Taxonomy" id="97028"/>
    <lineage>
        <taxon>Eukaryota</taxon>
        <taxon>Viridiplantae</taxon>
        <taxon>Streptophyta</taxon>
        <taxon>Embryophyta</taxon>
        <taxon>Tracheophyta</taxon>
        <taxon>Spermatophyta</taxon>
        <taxon>Magnoliopsida</taxon>
        <taxon>eudicotyledons</taxon>
        <taxon>Gunneridae</taxon>
        <taxon>Pentapetalae</taxon>
        <taxon>rosids</taxon>
        <taxon>fabids</taxon>
        <taxon>Fabales</taxon>
        <taxon>Fabaceae</taxon>
        <taxon>Papilionoideae</taxon>
        <taxon>50 kb inversion clade</taxon>
        <taxon>NPAAA clade</taxon>
        <taxon>Hologalegina</taxon>
        <taxon>IRL clade</taxon>
        <taxon>Trifolieae</taxon>
        <taxon>Trifolium</taxon>
    </lineage>
</organism>
<evidence type="ECO:0000313" key="1">
    <source>
        <dbReference type="EMBL" id="MCI15771.1"/>
    </source>
</evidence>
<comment type="caution">
    <text evidence="1">The sequence shown here is derived from an EMBL/GenBank/DDBJ whole genome shotgun (WGS) entry which is preliminary data.</text>
</comment>
<sequence length="83" mass="9029">MALEVLEALDSARTQWYHVTAIVIAGMGFFTDAYDLFCITTVSKLLGRLYYFDPSKGKPGKLPPIVNNFVTGVALVGTLCGQL</sequence>
<keyword evidence="2" id="KW-1185">Reference proteome</keyword>
<accession>A0A392PUJ9</accession>
<feature type="non-terminal residue" evidence="1">
    <location>
        <position position="83"/>
    </location>
</feature>
<dbReference type="Proteomes" id="UP000265520">
    <property type="component" value="Unassembled WGS sequence"/>
</dbReference>
<reference evidence="1 2" key="1">
    <citation type="journal article" date="2018" name="Front. Plant Sci.">
        <title>Red Clover (Trifolium pratense) and Zigzag Clover (T. medium) - A Picture of Genomic Similarities and Differences.</title>
        <authorList>
            <person name="Dluhosova J."/>
            <person name="Istvanek J."/>
            <person name="Nedelnik J."/>
            <person name="Repkova J."/>
        </authorList>
    </citation>
    <scope>NUCLEOTIDE SEQUENCE [LARGE SCALE GENOMIC DNA]</scope>
    <source>
        <strain evidence="2">cv. 10/8</strain>
        <tissue evidence="1">Leaf</tissue>
    </source>
</reference>
<proteinExistence type="predicted"/>